<evidence type="ECO:0000313" key="3">
    <source>
        <dbReference type="Proteomes" id="UP001156141"/>
    </source>
</evidence>
<evidence type="ECO:0000256" key="1">
    <source>
        <dbReference type="SAM" id="SignalP"/>
    </source>
</evidence>
<comment type="caution">
    <text evidence="2">The sequence shown here is derived from an EMBL/GenBank/DDBJ whole genome shotgun (WGS) entry which is preliminary data.</text>
</comment>
<protein>
    <submittedName>
        <fullName evidence="2">3D domain-containing protein</fullName>
    </submittedName>
</protein>
<dbReference type="EMBL" id="JAKVQD010000010">
    <property type="protein sequence ID" value="MCH4554080.1"/>
    <property type="molecule type" value="Genomic_DNA"/>
</dbReference>
<feature type="chain" id="PRO_5046662251" evidence="1">
    <location>
        <begin position="19"/>
        <end position="133"/>
    </location>
</feature>
<proteinExistence type="predicted"/>
<evidence type="ECO:0000313" key="2">
    <source>
        <dbReference type="EMBL" id="MCH4554080.1"/>
    </source>
</evidence>
<dbReference type="CDD" id="cd22784">
    <property type="entry name" value="DPBB_MltA_YuiC-like"/>
    <property type="match status" value="1"/>
</dbReference>
<feature type="signal peptide" evidence="1">
    <location>
        <begin position="1"/>
        <end position="18"/>
    </location>
</feature>
<reference evidence="2" key="1">
    <citation type="submission" date="2022-02" db="EMBL/GenBank/DDBJ databases">
        <title>Aestuariibaculum sp., a marine bacterium isolated from sediment in Guangxi.</title>
        <authorList>
            <person name="Ying J."/>
        </authorList>
    </citation>
    <scope>NUCLEOTIDE SEQUENCE</scope>
    <source>
        <strain evidence="2">L182</strain>
    </source>
</reference>
<accession>A0ABS9RM95</accession>
<organism evidence="2 3">
    <name type="scientific">Aestuariibaculum lutulentum</name>
    <dbReference type="NCBI Taxonomy" id="2920935"/>
    <lineage>
        <taxon>Bacteria</taxon>
        <taxon>Pseudomonadati</taxon>
        <taxon>Bacteroidota</taxon>
        <taxon>Flavobacteriia</taxon>
        <taxon>Flavobacteriales</taxon>
        <taxon>Flavobacteriaceae</taxon>
    </lineage>
</organism>
<sequence length="133" mass="15097">MRTFSLFILLLLSFTLMSYDVQDDYIWHDLTVTATAYNSVESQTNSKPRITAFGDSLKPGIKVIAVSSDLYAKGLKYNTPVRIKGLEGVYYVKDRMPARWKNKIDIYMGTDVKAAKAWGRRTVSIAYGELIDE</sequence>
<name>A0ABS9RM95_9FLAO</name>
<dbReference type="RefSeq" id="WP_240575386.1">
    <property type="nucleotide sequence ID" value="NZ_CP136709.1"/>
</dbReference>
<gene>
    <name evidence="2" type="ORF">MKW35_15740</name>
</gene>
<keyword evidence="1" id="KW-0732">Signal</keyword>
<keyword evidence="3" id="KW-1185">Reference proteome</keyword>
<dbReference type="Proteomes" id="UP001156141">
    <property type="component" value="Unassembled WGS sequence"/>
</dbReference>